<comment type="caution">
    <text evidence="12">The sequence shown here is derived from an EMBL/GenBank/DDBJ whole genome shotgun (WGS) entry which is preliminary data.</text>
</comment>
<keyword evidence="5 8" id="KW-1133">Transmembrane helix</keyword>
<evidence type="ECO:0000256" key="6">
    <source>
        <dbReference type="ARBA" id="ARBA00023136"/>
    </source>
</evidence>
<dbReference type="Proteomes" id="UP000482487">
    <property type="component" value="Unassembled WGS sequence"/>
</dbReference>
<feature type="region of interest" description="Disordered" evidence="7">
    <location>
        <begin position="802"/>
        <end position="821"/>
    </location>
</feature>
<dbReference type="SUPFAM" id="SSF82861">
    <property type="entry name" value="Mechanosensitive channel protein MscS (YggB), transmembrane region"/>
    <property type="match status" value="1"/>
</dbReference>
<dbReference type="InterPro" id="IPR011014">
    <property type="entry name" value="MscS_channel_TM-2"/>
</dbReference>
<evidence type="ECO:0000313" key="12">
    <source>
        <dbReference type="EMBL" id="MYL82875.1"/>
    </source>
</evidence>
<evidence type="ECO:0000259" key="10">
    <source>
        <dbReference type="Pfam" id="PF00924"/>
    </source>
</evidence>
<dbReference type="InterPro" id="IPR006685">
    <property type="entry name" value="MscS_channel_2nd"/>
</dbReference>
<proteinExistence type="inferred from homology"/>
<dbReference type="InterPro" id="IPR010920">
    <property type="entry name" value="LSM_dom_sf"/>
</dbReference>
<protein>
    <submittedName>
        <fullName evidence="12">Mechanosensitive ion channel</fullName>
    </submittedName>
</protein>
<feature type="transmembrane region" description="Helical" evidence="8">
    <location>
        <begin position="465"/>
        <end position="490"/>
    </location>
</feature>
<sequence length="821" mass="89946">MTPRRALLPACLLLVLLAATVSVAAISRLVVDDDQAWGLVLETLQKQDAISRSRLEAFKARRAVEEAEQNIELERLFRDRARLALWQATASDPWEIRTVMAGMDRLRQDVAHLAQRPQQAWTALEQNVALLESYRDKLRAITSQEVPERFRQALAPSQRSIDSLSTEITALRDSLALEATPLRNLAEQLDTAADELQEAMAPAWKRYYKDSNPSIFAASFFRYLHEDIEDWKLWAGLCSELLDTAALQTMLLEGLGMGALAAALVAALFLIGRRVAARRGVSRLTLGLVAKLAVCTAAGAFFTTLAQFAPFFLFTLFISIGEILYAAALVHLSRLSRDASRDGQRPAVLWPTWRLFALGLMLESGRFPDTLSGPLMAVVLALAALGFWKRRKATPPDQRLDRAITGILAFALPPLAGLSLFGLPQTAILFASGLFYVALSLRFAARITRYFGRREIERRHGRLPLFLGVLAGAGFPFFFLACLFLFLWLLSNQFGGENVFLEVLTTETRVESVGISLQKLALLLLGYYLARAFIALSAAFIAEMAGRRRSVERGAKTTLLTINTYLWWGLYVVFAMSVLGVSLTSVAVVAGGLSVGIGFGLQTTVNNFVSGLILLFGRSVQAGDTIQLGDGQGVVKEVNIRNTEVLTNENATVFVPNSELVSGKIINWSHKDPSVRRDIAVGVAYGSDTAKVRELLLAAAKECPDVLATPPPAVLHWDFGASTLDFKLRVWLADVSGAVTALSTVRGAIDRLFREAGVEIAFPQTDLHLRTAPALEQLAREHTAETTRLLAAISDRLDALEKQTRRQPDGCDGDAKKGSAP</sequence>
<dbReference type="GO" id="GO:0005886">
    <property type="term" value="C:plasma membrane"/>
    <property type="evidence" value="ECO:0007669"/>
    <property type="project" value="UniProtKB-SubCell"/>
</dbReference>
<feature type="signal peptide" evidence="9">
    <location>
        <begin position="1"/>
        <end position="24"/>
    </location>
</feature>
<reference evidence="12 13" key="1">
    <citation type="submission" date="2020-01" db="EMBL/GenBank/DDBJ databases">
        <title>Genome sequence of Desulfovibrio aerotolerans DSM 16695(T).</title>
        <authorList>
            <person name="Karnachuk O."/>
            <person name="Avakyan M."/>
            <person name="Mardanov A."/>
            <person name="Kadnikov V."/>
            <person name="Ravin N."/>
        </authorList>
    </citation>
    <scope>NUCLEOTIDE SEQUENCE [LARGE SCALE GENOMIC DNA]</scope>
    <source>
        <strain evidence="12 13">DSM 16695</strain>
    </source>
</reference>
<dbReference type="EMBL" id="WVUD01000008">
    <property type="protein sequence ID" value="MYL82875.1"/>
    <property type="molecule type" value="Genomic_DNA"/>
</dbReference>
<dbReference type="PANTHER" id="PTHR30347">
    <property type="entry name" value="POTASSIUM CHANNEL RELATED"/>
    <property type="match status" value="1"/>
</dbReference>
<evidence type="ECO:0000313" key="13">
    <source>
        <dbReference type="Proteomes" id="UP000482487"/>
    </source>
</evidence>
<keyword evidence="13" id="KW-1185">Reference proteome</keyword>
<feature type="domain" description="Mechanosensitive ion channel MscS" evidence="10">
    <location>
        <begin position="603"/>
        <end position="670"/>
    </location>
</feature>
<organism evidence="12 13">
    <name type="scientific">Solidesulfovibrio aerotolerans</name>
    <dbReference type="NCBI Taxonomy" id="295255"/>
    <lineage>
        <taxon>Bacteria</taxon>
        <taxon>Pseudomonadati</taxon>
        <taxon>Thermodesulfobacteriota</taxon>
        <taxon>Desulfovibrionia</taxon>
        <taxon>Desulfovibrionales</taxon>
        <taxon>Desulfovibrionaceae</taxon>
        <taxon>Solidesulfovibrio</taxon>
    </lineage>
</organism>
<feature type="domain" description="Mechanosensitive ion channel MscS C-terminal" evidence="11">
    <location>
        <begin position="679"/>
        <end position="760"/>
    </location>
</feature>
<dbReference type="AlphaFoldDB" id="A0A7C9N4Z3"/>
<dbReference type="GO" id="GO:0008381">
    <property type="term" value="F:mechanosensitive monoatomic ion channel activity"/>
    <property type="evidence" value="ECO:0007669"/>
    <property type="project" value="UniProtKB-ARBA"/>
</dbReference>
<evidence type="ECO:0000256" key="9">
    <source>
        <dbReference type="SAM" id="SignalP"/>
    </source>
</evidence>
<evidence type="ECO:0000256" key="5">
    <source>
        <dbReference type="ARBA" id="ARBA00022989"/>
    </source>
</evidence>
<name>A0A7C9N4Z3_9BACT</name>
<dbReference type="InterPro" id="IPR049278">
    <property type="entry name" value="MS_channel_C"/>
</dbReference>
<dbReference type="OrthoDB" id="9799209at2"/>
<evidence type="ECO:0000259" key="11">
    <source>
        <dbReference type="Pfam" id="PF21082"/>
    </source>
</evidence>
<evidence type="ECO:0000256" key="8">
    <source>
        <dbReference type="SAM" id="Phobius"/>
    </source>
</evidence>
<feature type="transmembrane region" description="Helical" evidence="8">
    <location>
        <begin position="311"/>
        <end position="335"/>
    </location>
</feature>
<evidence type="ECO:0000256" key="1">
    <source>
        <dbReference type="ARBA" id="ARBA00004651"/>
    </source>
</evidence>
<dbReference type="PANTHER" id="PTHR30347:SF1">
    <property type="entry name" value="MECHANOSENSITIVE CHANNEL MSCK"/>
    <property type="match status" value="1"/>
</dbReference>
<keyword evidence="9" id="KW-0732">Signal</keyword>
<feature type="chain" id="PRO_5028907835" evidence="9">
    <location>
        <begin position="25"/>
        <end position="821"/>
    </location>
</feature>
<comment type="similarity">
    <text evidence="2">Belongs to the MscS (TC 1.A.23) family.</text>
</comment>
<dbReference type="RefSeq" id="WP_160959800.1">
    <property type="nucleotide sequence ID" value="NZ_WVUD01000008.1"/>
</dbReference>
<gene>
    <name evidence="12" type="ORF">GTA51_06955</name>
</gene>
<dbReference type="InterPro" id="IPR023408">
    <property type="entry name" value="MscS_beta-dom_sf"/>
</dbReference>
<dbReference type="Pfam" id="PF00924">
    <property type="entry name" value="MS_channel_2nd"/>
    <property type="match status" value="1"/>
</dbReference>
<accession>A0A7C9N4Z3</accession>
<evidence type="ECO:0000256" key="2">
    <source>
        <dbReference type="ARBA" id="ARBA00008017"/>
    </source>
</evidence>
<feature type="transmembrane region" description="Helical" evidence="8">
    <location>
        <begin position="284"/>
        <end position="305"/>
    </location>
</feature>
<evidence type="ECO:0000256" key="7">
    <source>
        <dbReference type="SAM" id="MobiDB-lite"/>
    </source>
</evidence>
<comment type="subcellular location">
    <subcellularLocation>
        <location evidence="1">Cell membrane</location>
        <topology evidence="1">Multi-pass membrane protein</topology>
    </subcellularLocation>
</comment>
<feature type="transmembrane region" description="Helical" evidence="8">
    <location>
        <begin position="595"/>
        <end position="616"/>
    </location>
</feature>
<keyword evidence="3" id="KW-1003">Cell membrane</keyword>
<dbReference type="SUPFAM" id="SSF50182">
    <property type="entry name" value="Sm-like ribonucleoproteins"/>
    <property type="match status" value="1"/>
</dbReference>
<feature type="transmembrane region" description="Helical" evidence="8">
    <location>
        <begin position="427"/>
        <end position="445"/>
    </location>
</feature>
<keyword evidence="4 8" id="KW-0812">Transmembrane</keyword>
<evidence type="ECO:0000256" key="4">
    <source>
        <dbReference type="ARBA" id="ARBA00022692"/>
    </source>
</evidence>
<feature type="transmembrane region" description="Helical" evidence="8">
    <location>
        <begin position="371"/>
        <end position="388"/>
    </location>
</feature>
<dbReference type="Pfam" id="PF21082">
    <property type="entry name" value="MS_channel_3rd"/>
    <property type="match status" value="1"/>
</dbReference>
<evidence type="ECO:0000256" key="3">
    <source>
        <dbReference type="ARBA" id="ARBA00022475"/>
    </source>
</evidence>
<feature type="transmembrane region" description="Helical" evidence="8">
    <location>
        <begin position="520"/>
        <end position="544"/>
    </location>
</feature>
<dbReference type="Gene3D" id="1.10.287.1260">
    <property type="match status" value="1"/>
</dbReference>
<keyword evidence="6 8" id="KW-0472">Membrane</keyword>
<feature type="transmembrane region" description="Helical" evidence="8">
    <location>
        <begin position="565"/>
        <end position="589"/>
    </location>
</feature>
<dbReference type="SUPFAM" id="SSF82689">
    <property type="entry name" value="Mechanosensitive channel protein MscS (YggB), C-terminal domain"/>
    <property type="match status" value="1"/>
</dbReference>
<dbReference type="Gene3D" id="2.30.30.60">
    <property type="match status" value="1"/>
</dbReference>
<dbReference type="InterPro" id="IPR052702">
    <property type="entry name" value="MscS-like_channel"/>
</dbReference>
<dbReference type="Gene3D" id="3.30.70.100">
    <property type="match status" value="1"/>
</dbReference>
<feature type="transmembrane region" description="Helical" evidence="8">
    <location>
        <begin position="400"/>
        <end position="421"/>
    </location>
</feature>
<feature type="transmembrane region" description="Helical" evidence="8">
    <location>
        <begin position="250"/>
        <end position="272"/>
    </location>
</feature>
<dbReference type="InterPro" id="IPR011066">
    <property type="entry name" value="MscS_channel_C_sf"/>
</dbReference>
<feature type="transmembrane region" description="Helical" evidence="8">
    <location>
        <begin position="347"/>
        <end position="365"/>
    </location>
</feature>